<evidence type="ECO:0000259" key="4">
    <source>
        <dbReference type="PROSITE" id="PS01124"/>
    </source>
</evidence>
<evidence type="ECO:0000256" key="3">
    <source>
        <dbReference type="ARBA" id="ARBA00023163"/>
    </source>
</evidence>
<evidence type="ECO:0000256" key="2">
    <source>
        <dbReference type="ARBA" id="ARBA00023125"/>
    </source>
</evidence>
<dbReference type="SUPFAM" id="SSF46689">
    <property type="entry name" value="Homeodomain-like"/>
    <property type="match status" value="1"/>
</dbReference>
<dbReference type="InterPro" id="IPR009057">
    <property type="entry name" value="Homeodomain-like_sf"/>
</dbReference>
<dbReference type="InterPro" id="IPR020449">
    <property type="entry name" value="Tscrpt_reg_AraC-type_HTH"/>
</dbReference>
<gene>
    <name evidence="5" type="ORF">FN976_08510</name>
</gene>
<sequence>MLIEWSTASSTPSRRFEQWREACAEHVYALSLERSDDGPFDGRIARRQLGALDVTDIRCDRHVVRRTGSDIRQQPGADFYVYLQRRGQVWMEQGSRTEVVQPGDMIIADPNVAFSTGTDGSFDLRIWRIPRERLAPLLALGSGELPMVKLARHNGEGALVSDWLDALLRNAHATSPASLDLATSTLCTLVAGAVGASPETQQHGPAARRQALLQQVMRRIESSATDLDFSSVRVAGEFGISLRTLHQLFALSDTTFHDFLTSVRLARASELLREPRHQHTSTIEVGFAAGFAEASTFYRRFKQRYGVTPGEYRAVSARD</sequence>
<feature type="domain" description="HTH araC/xylS-type" evidence="4">
    <location>
        <begin position="214"/>
        <end position="315"/>
    </location>
</feature>
<keyword evidence="3" id="KW-0804">Transcription</keyword>
<evidence type="ECO:0000313" key="6">
    <source>
        <dbReference type="Proteomes" id="UP000318199"/>
    </source>
</evidence>
<organism evidence="5 6">
    <name type="scientific">Caenimonas sedimenti</name>
    <dbReference type="NCBI Taxonomy" id="2596921"/>
    <lineage>
        <taxon>Bacteria</taxon>
        <taxon>Pseudomonadati</taxon>
        <taxon>Pseudomonadota</taxon>
        <taxon>Betaproteobacteria</taxon>
        <taxon>Burkholderiales</taxon>
        <taxon>Comamonadaceae</taxon>
        <taxon>Caenimonas</taxon>
    </lineage>
</organism>
<reference evidence="5 6" key="1">
    <citation type="submission" date="2019-07" db="EMBL/GenBank/DDBJ databases">
        <title>Caenimonas sedimenti sp. nov., isolated from activated sludge.</title>
        <authorList>
            <person name="Xu J."/>
        </authorList>
    </citation>
    <scope>NUCLEOTIDE SEQUENCE [LARGE SCALE GENOMIC DNA]</scope>
    <source>
        <strain evidence="5 6">HX-9-20</strain>
    </source>
</reference>
<dbReference type="Pfam" id="PF14525">
    <property type="entry name" value="AraC_binding_2"/>
    <property type="match status" value="1"/>
</dbReference>
<protein>
    <submittedName>
        <fullName evidence="5">Helix-turn-helix domain-containing protein</fullName>
    </submittedName>
</protein>
<keyword evidence="1" id="KW-0805">Transcription regulation</keyword>
<dbReference type="EMBL" id="VOBQ01000006">
    <property type="protein sequence ID" value="TWO71647.1"/>
    <property type="molecule type" value="Genomic_DNA"/>
</dbReference>
<dbReference type="OrthoDB" id="9178898at2"/>
<dbReference type="PANTHER" id="PTHR46796">
    <property type="entry name" value="HTH-TYPE TRANSCRIPTIONAL ACTIVATOR RHAS-RELATED"/>
    <property type="match status" value="1"/>
</dbReference>
<accession>A0A562ZTC3</accession>
<dbReference type="PROSITE" id="PS01124">
    <property type="entry name" value="HTH_ARAC_FAMILY_2"/>
    <property type="match status" value="1"/>
</dbReference>
<comment type="caution">
    <text evidence="5">The sequence shown here is derived from an EMBL/GenBank/DDBJ whole genome shotgun (WGS) entry which is preliminary data.</text>
</comment>
<evidence type="ECO:0000313" key="5">
    <source>
        <dbReference type="EMBL" id="TWO71647.1"/>
    </source>
</evidence>
<keyword evidence="6" id="KW-1185">Reference proteome</keyword>
<name>A0A562ZTC3_9BURK</name>
<dbReference type="InterPro" id="IPR035418">
    <property type="entry name" value="AraC-bd_2"/>
</dbReference>
<dbReference type="GO" id="GO:0043565">
    <property type="term" value="F:sequence-specific DNA binding"/>
    <property type="evidence" value="ECO:0007669"/>
    <property type="project" value="InterPro"/>
</dbReference>
<dbReference type="RefSeq" id="WP_145892588.1">
    <property type="nucleotide sequence ID" value="NZ_VOBQ01000006.1"/>
</dbReference>
<dbReference type="Proteomes" id="UP000318199">
    <property type="component" value="Unassembled WGS sequence"/>
</dbReference>
<dbReference type="AlphaFoldDB" id="A0A562ZTC3"/>
<evidence type="ECO:0000256" key="1">
    <source>
        <dbReference type="ARBA" id="ARBA00023015"/>
    </source>
</evidence>
<dbReference type="Gene3D" id="1.10.10.60">
    <property type="entry name" value="Homeodomain-like"/>
    <property type="match status" value="1"/>
</dbReference>
<dbReference type="PRINTS" id="PR00032">
    <property type="entry name" value="HTHARAC"/>
</dbReference>
<dbReference type="SMART" id="SM00342">
    <property type="entry name" value="HTH_ARAC"/>
    <property type="match status" value="1"/>
</dbReference>
<dbReference type="InterPro" id="IPR018060">
    <property type="entry name" value="HTH_AraC"/>
</dbReference>
<dbReference type="GO" id="GO:0003700">
    <property type="term" value="F:DNA-binding transcription factor activity"/>
    <property type="evidence" value="ECO:0007669"/>
    <property type="project" value="InterPro"/>
</dbReference>
<proteinExistence type="predicted"/>
<dbReference type="PANTHER" id="PTHR46796:SF6">
    <property type="entry name" value="ARAC SUBFAMILY"/>
    <property type="match status" value="1"/>
</dbReference>
<keyword evidence="2" id="KW-0238">DNA-binding</keyword>
<dbReference type="Pfam" id="PF12833">
    <property type="entry name" value="HTH_18"/>
    <property type="match status" value="1"/>
</dbReference>
<dbReference type="InterPro" id="IPR050204">
    <property type="entry name" value="AraC_XylS_family_regulators"/>
</dbReference>